<evidence type="ECO:0000313" key="3">
    <source>
        <dbReference type="Proteomes" id="UP000759131"/>
    </source>
</evidence>
<keyword evidence="1" id="KW-0175">Coiled coil</keyword>
<dbReference type="EMBL" id="OC867098">
    <property type="protein sequence ID" value="CAD7633318.1"/>
    <property type="molecule type" value="Genomic_DNA"/>
</dbReference>
<protein>
    <submittedName>
        <fullName evidence="2">Uncharacterized protein</fullName>
    </submittedName>
</protein>
<name>A0A7R9L3P4_9ACAR</name>
<organism evidence="2">
    <name type="scientific">Medioppia subpectinata</name>
    <dbReference type="NCBI Taxonomy" id="1979941"/>
    <lineage>
        <taxon>Eukaryota</taxon>
        <taxon>Metazoa</taxon>
        <taxon>Ecdysozoa</taxon>
        <taxon>Arthropoda</taxon>
        <taxon>Chelicerata</taxon>
        <taxon>Arachnida</taxon>
        <taxon>Acari</taxon>
        <taxon>Acariformes</taxon>
        <taxon>Sarcoptiformes</taxon>
        <taxon>Oribatida</taxon>
        <taxon>Brachypylina</taxon>
        <taxon>Oppioidea</taxon>
        <taxon>Oppiidae</taxon>
        <taxon>Medioppia</taxon>
    </lineage>
</organism>
<evidence type="ECO:0000256" key="1">
    <source>
        <dbReference type="SAM" id="Coils"/>
    </source>
</evidence>
<dbReference type="OrthoDB" id="2017974at2759"/>
<proteinExistence type="predicted"/>
<feature type="coiled-coil region" evidence="1">
    <location>
        <begin position="106"/>
        <end position="133"/>
    </location>
</feature>
<accession>A0A7R9L3P4</accession>
<dbReference type="EMBL" id="CAJPIZ010012523">
    <property type="protein sequence ID" value="CAG2113748.1"/>
    <property type="molecule type" value="Genomic_DNA"/>
</dbReference>
<gene>
    <name evidence="2" type="ORF">OSB1V03_LOCUS13715</name>
</gene>
<feature type="non-terminal residue" evidence="2">
    <location>
        <position position="167"/>
    </location>
</feature>
<reference evidence="2" key="1">
    <citation type="submission" date="2020-11" db="EMBL/GenBank/DDBJ databases">
        <authorList>
            <person name="Tran Van P."/>
        </authorList>
    </citation>
    <scope>NUCLEOTIDE SEQUENCE</scope>
</reference>
<evidence type="ECO:0000313" key="2">
    <source>
        <dbReference type="EMBL" id="CAD7633318.1"/>
    </source>
</evidence>
<keyword evidence="3" id="KW-1185">Reference proteome</keyword>
<dbReference type="Proteomes" id="UP000759131">
    <property type="component" value="Unassembled WGS sequence"/>
</dbReference>
<sequence>MCGVTLTNRRLTSRHSGSKTASCAATGRKTATSPVALRRLSALEKARTCLRLTAIQYFGDYLCGIVDPYLKYDVEMFAKQKTNNTVNIGANESSDKTPEQMEIEKLWSLQEKLKKAKDRQEIMKQTVDAVLNEENQSKPSRIVIQPRYVVPDTNCYIDQLDKIKRII</sequence>
<dbReference type="AlphaFoldDB" id="A0A7R9L3P4"/>